<dbReference type="Pfam" id="PF13472">
    <property type="entry name" value="Lipase_GDSL_2"/>
    <property type="match status" value="1"/>
</dbReference>
<keyword evidence="1" id="KW-0732">Signal</keyword>
<gene>
    <name evidence="3" type="ORF">HNQ34_002763</name>
</gene>
<evidence type="ECO:0000259" key="2">
    <source>
        <dbReference type="Pfam" id="PF13472"/>
    </source>
</evidence>
<dbReference type="InterPro" id="IPR051532">
    <property type="entry name" value="Ester_Hydrolysis_Enzymes"/>
</dbReference>
<dbReference type="CDD" id="cd04506">
    <property type="entry name" value="SGNH_hydrolase_YpmR_like"/>
    <property type="match status" value="1"/>
</dbReference>
<protein>
    <submittedName>
        <fullName evidence="3">Lysophospholipase L1-like esterase</fullName>
    </submittedName>
</protein>
<feature type="domain" description="SGNH hydrolase-type esterase" evidence="2">
    <location>
        <begin position="54"/>
        <end position="241"/>
    </location>
</feature>
<feature type="chain" id="PRO_5039577238" evidence="1">
    <location>
        <begin position="23"/>
        <end position="256"/>
    </location>
</feature>
<reference evidence="3 4" key="1">
    <citation type="submission" date="2020-08" db="EMBL/GenBank/DDBJ databases">
        <title>Genomic Encyclopedia of Type Strains, Phase IV (KMG-IV): sequencing the most valuable type-strain genomes for metagenomic binning, comparative biology and taxonomic classification.</title>
        <authorList>
            <person name="Goeker M."/>
        </authorList>
    </citation>
    <scope>NUCLEOTIDE SEQUENCE [LARGE SCALE GENOMIC DNA]</scope>
    <source>
        <strain evidence="3 4">DSM 16325</strain>
    </source>
</reference>
<dbReference type="GO" id="GO:0004622">
    <property type="term" value="F:phosphatidylcholine lysophospholipase activity"/>
    <property type="evidence" value="ECO:0007669"/>
    <property type="project" value="TreeGrafter"/>
</dbReference>
<name>A0A7W8MVJ0_9BACL</name>
<dbReference type="Proteomes" id="UP000520011">
    <property type="component" value="Unassembled WGS sequence"/>
</dbReference>
<keyword evidence="4" id="KW-1185">Reference proteome</keyword>
<comment type="caution">
    <text evidence="3">The sequence shown here is derived from an EMBL/GenBank/DDBJ whole genome shotgun (WGS) entry which is preliminary data.</text>
</comment>
<accession>A0A7W8MVJ0</accession>
<dbReference type="InterPro" id="IPR013830">
    <property type="entry name" value="SGNH_hydro"/>
</dbReference>
<dbReference type="SUPFAM" id="SSF52266">
    <property type="entry name" value="SGNH hydrolase"/>
    <property type="match status" value="1"/>
</dbReference>
<dbReference type="PANTHER" id="PTHR30383">
    <property type="entry name" value="THIOESTERASE 1/PROTEASE 1/LYSOPHOSPHOLIPASE L1"/>
    <property type="match status" value="1"/>
</dbReference>
<dbReference type="EMBL" id="JACHEP010000019">
    <property type="protein sequence ID" value="MBB5325662.1"/>
    <property type="molecule type" value="Genomic_DNA"/>
</dbReference>
<proteinExistence type="predicted"/>
<evidence type="ECO:0000256" key="1">
    <source>
        <dbReference type="SAM" id="SignalP"/>
    </source>
</evidence>
<feature type="signal peptide" evidence="1">
    <location>
        <begin position="1"/>
        <end position="22"/>
    </location>
</feature>
<evidence type="ECO:0000313" key="4">
    <source>
        <dbReference type="Proteomes" id="UP000520011"/>
    </source>
</evidence>
<dbReference type="InterPro" id="IPR036514">
    <property type="entry name" value="SGNH_hydro_sf"/>
</dbReference>
<dbReference type="PANTHER" id="PTHR30383:SF27">
    <property type="entry name" value="SPORE GERMINATION LIPASE LIPC"/>
    <property type="match status" value="1"/>
</dbReference>
<dbReference type="AlphaFoldDB" id="A0A7W8MVJ0"/>
<dbReference type="RefSeq" id="WP_183255421.1">
    <property type="nucleotide sequence ID" value="NZ_JACHEP010000019.1"/>
</dbReference>
<dbReference type="Gene3D" id="3.40.50.1110">
    <property type="entry name" value="SGNH hydrolase"/>
    <property type="match status" value="1"/>
</dbReference>
<organism evidence="3 4">
    <name type="scientific">Anoxybacteroides tepidamans</name>
    <dbReference type="NCBI Taxonomy" id="265948"/>
    <lineage>
        <taxon>Bacteria</taxon>
        <taxon>Bacillati</taxon>
        <taxon>Bacillota</taxon>
        <taxon>Bacilli</taxon>
        <taxon>Bacillales</taxon>
        <taxon>Anoxybacillaceae</taxon>
        <taxon>Anoxybacteroides</taxon>
    </lineage>
</organism>
<evidence type="ECO:0000313" key="3">
    <source>
        <dbReference type="EMBL" id="MBB5325662.1"/>
    </source>
</evidence>
<sequence length="256" mass="28886">MKKWGIVLLVWLVCTSCSSTEAMKSTDIPLRQIGLPNRLTIAADFVPKDLHIVAIGDSLTEGVGDENGGYVSDVKEKLMQHKGVRSVTVTNLGKRGLRISQLENVVEKNQSSVQKADIVLITIGGNDVMKIVRSYLFDLTYSLFEQKQKTFAKNLSGLIETLRSMNEKATIVLVGLYNPFSSPLQAIPEIDEVIDMWNEGSREVLSLYDHTIFVDVKDVFDDRDDLLYSDQFHPNERGYELIAERVYQQLLRSMEP</sequence>